<reference evidence="1" key="2">
    <citation type="submission" date="2020-09" db="EMBL/GenBank/DDBJ databases">
        <authorList>
            <person name="Sun Q."/>
            <person name="Kim S."/>
        </authorList>
    </citation>
    <scope>NUCLEOTIDE SEQUENCE</scope>
    <source>
        <strain evidence="1">KCTC 32501</strain>
    </source>
</reference>
<evidence type="ECO:0000313" key="1">
    <source>
        <dbReference type="EMBL" id="GHA66131.1"/>
    </source>
</evidence>
<accession>A0A8J3CLJ4</accession>
<dbReference type="Proteomes" id="UP000614287">
    <property type="component" value="Unassembled WGS sequence"/>
</dbReference>
<proteinExistence type="predicted"/>
<gene>
    <name evidence="1" type="ORF">GCM10009007_03230</name>
</gene>
<sequence>MWFKGFNMARPTFAPTDAQREQVKILSACGVPQKNICQILAGKNPPMDEKTLRKHFAVELDNGSALANAKVAQSLFKKATGGNVTAQIFWLKTRAGWKETQHVEHAGTIETKQSPANLSDEQLTAMLKERGISMSLLKK</sequence>
<dbReference type="EMBL" id="BMZG01000002">
    <property type="protein sequence ID" value="GHA66131.1"/>
    <property type="molecule type" value="Genomic_DNA"/>
</dbReference>
<comment type="caution">
    <text evidence="1">The sequence shown here is derived from an EMBL/GenBank/DDBJ whole genome shotgun (WGS) entry which is preliminary data.</text>
</comment>
<dbReference type="AlphaFoldDB" id="A0A8J3CLJ4"/>
<reference evidence="1" key="1">
    <citation type="journal article" date="2014" name="Int. J. Syst. Evol. Microbiol.">
        <title>Complete genome sequence of Corynebacterium casei LMG S-19264T (=DSM 44701T), isolated from a smear-ripened cheese.</title>
        <authorList>
            <consortium name="US DOE Joint Genome Institute (JGI-PGF)"/>
            <person name="Walter F."/>
            <person name="Albersmeier A."/>
            <person name="Kalinowski J."/>
            <person name="Ruckert C."/>
        </authorList>
    </citation>
    <scope>NUCLEOTIDE SEQUENCE</scope>
    <source>
        <strain evidence="1">KCTC 32501</strain>
    </source>
</reference>
<evidence type="ECO:0000313" key="2">
    <source>
        <dbReference type="Proteomes" id="UP000614287"/>
    </source>
</evidence>
<name>A0A8J3CLJ4_9BURK</name>
<organism evidence="1 2">
    <name type="scientific">Formosimonas limnophila</name>
    <dbReference type="NCBI Taxonomy" id="1384487"/>
    <lineage>
        <taxon>Bacteria</taxon>
        <taxon>Pseudomonadati</taxon>
        <taxon>Pseudomonadota</taxon>
        <taxon>Betaproteobacteria</taxon>
        <taxon>Burkholderiales</taxon>
        <taxon>Burkholderiaceae</taxon>
        <taxon>Formosimonas</taxon>
    </lineage>
</organism>
<protein>
    <submittedName>
        <fullName evidence="1">Uncharacterized protein</fullName>
    </submittedName>
</protein>
<keyword evidence="2" id="KW-1185">Reference proteome</keyword>